<name>A0ACC1TJK9_9AGAR</name>
<gene>
    <name evidence="1" type="ORF">F5876DRAFT_82587</name>
</gene>
<accession>A0ACC1TJK9</accession>
<comment type="caution">
    <text evidence="1">The sequence shown here is derived from an EMBL/GenBank/DDBJ whole genome shotgun (WGS) entry which is preliminary data.</text>
</comment>
<keyword evidence="2" id="KW-1185">Reference proteome</keyword>
<evidence type="ECO:0000313" key="1">
    <source>
        <dbReference type="EMBL" id="KAJ3804802.1"/>
    </source>
</evidence>
<proteinExistence type="predicted"/>
<protein>
    <submittedName>
        <fullName evidence="1">Uncharacterized protein</fullName>
    </submittedName>
</protein>
<sequence>MTNSFLILIADSVYDCGSPSLLFCVGSHLSHSWWDIVVFEARIVKSVSAGEGVSGEGEAEGEDSRKADQVRRLRNGRIALLRGGLIIGLSVRLLAPVINVGLRTAFSTVGLVGISRFLVGSAGAAVIATRITGKVTFSSSLPFLYLNRT</sequence>
<reference evidence="1" key="1">
    <citation type="submission" date="2022-09" db="EMBL/GenBank/DDBJ databases">
        <title>A Global Phylogenomic Analysis of the Shiitake Genus Lentinula.</title>
        <authorList>
            <consortium name="DOE Joint Genome Institute"/>
            <person name="Sierra-Patev S."/>
            <person name="Min B."/>
            <person name="Naranjo-Ortiz M."/>
            <person name="Looney B."/>
            <person name="Konkel Z."/>
            <person name="Slot J.C."/>
            <person name="Sakamoto Y."/>
            <person name="Steenwyk J.L."/>
            <person name="Rokas A."/>
            <person name="Carro J."/>
            <person name="Camarero S."/>
            <person name="Ferreira P."/>
            <person name="Molpeceres G."/>
            <person name="Ruiz-Duenas F.J."/>
            <person name="Serrano A."/>
            <person name="Henrissat B."/>
            <person name="Drula E."/>
            <person name="Hughes K.W."/>
            <person name="Mata J.L."/>
            <person name="Ishikawa N.K."/>
            <person name="Vargas-Isla R."/>
            <person name="Ushijima S."/>
            <person name="Smith C.A."/>
            <person name="Ahrendt S."/>
            <person name="Andreopoulos W."/>
            <person name="He G."/>
            <person name="Labutti K."/>
            <person name="Lipzen A."/>
            <person name="Ng V."/>
            <person name="Riley R."/>
            <person name="Sandor L."/>
            <person name="Barry K."/>
            <person name="Martinez A.T."/>
            <person name="Xiao Y."/>
            <person name="Gibbons J.G."/>
            <person name="Terashima K."/>
            <person name="Grigoriev I.V."/>
            <person name="Hibbett D.S."/>
        </authorList>
    </citation>
    <scope>NUCLEOTIDE SEQUENCE</scope>
    <source>
        <strain evidence="1">TMI1499</strain>
    </source>
</reference>
<organism evidence="1 2">
    <name type="scientific">Lentinula aff. lateritia</name>
    <dbReference type="NCBI Taxonomy" id="2804960"/>
    <lineage>
        <taxon>Eukaryota</taxon>
        <taxon>Fungi</taxon>
        <taxon>Dikarya</taxon>
        <taxon>Basidiomycota</taxon>
        <taxon>Agaricomycotina</taxon>
        <taxon>Agaricomycetes</taxon>
        <taxon>Agaricomycetidae</taxon>
        <taxon>Agaricales</taxon>
        <taxon>Marasmiineae</taxon>
        <taxon>Omphalotaceae</taxon>
        <taxon>Lentinula</taxon>
    </lineage>
</organism>
<dbReference type="Proteomes" id="UP001163835">
    <property type="component" value="Unassembled WGS sequence"/>
</dbReference>
<evidence type="ECO:0000313" key="2">
    <source>
        <dbReference type="Proteomes" id="UP001163835"/>
    </source>
</evidence>
<dbReference type="EMBL" id="MU795802">
    <property type="protein sequence ID" value="KAJ3804802.1"/>
    <property type="molecule type" value="Genomic_DNA"/>
</dbReference>